<evidence type="ECO:0000313" key="4">
    <source>
        <dbReference type="EMBL" id="KIK56309.1"/>
    </source>
</evidence>
<keyword evidence="2" id="KW-0812">Transmembrane</keyword>
<feature type="region of interest" description="Disordered" evidence="1">
    <location>
        <begin position="1"/>
        <end position="21"/>
    </location>
</feature>
<evidence type="ECO:0000256" key="2">
    <source>
        <dbReference type="SAM" id="Phobius"/>
    </source>
</evidence>
<dbReference type="OrthoDB" id="391988at2759"/>
<dbReference type="PRINTS" id="PR00449">
    <property type="entry name" value="RASTRNSFRMNG"/>
</dbReference>
<sequence length="518" mass="58222">MSINSSSSLRSPPPSPTISYLTPRRALNDSFSIIEHELASSTQEILAECERLRILLIGKSGAGKSSLINATFKVDDAHVSHEQSGVSDINQEIISKQNSRFVIHDSQGFAAGETQNFETVKKFIKDRAQRPELKDRLHAIWFCMEIPTENGALFETADQSFFELDLENVPVIVVFTKYDLLISKLEMQATDDVDDEEFKNFIRQKAENFFEETCVRPMRAITSTCSYVKVSIKETDYYRNTLDNLVSETKNNLDEHMWILWAIAQRASVETKIDACIEVGRRKYWSGLVTGLHFPGKNLNQCLKIIHDDLIAVWNFNDPDELLKSQGFKLSMTDMVNDLDMRESHHARETIATVSGMIGLITAVIPGAVVIAVPAAAGVAIAQWLFFAYQETPAILQLMMGYIADLTTVLQCLFWMMRANKEGSKVEQCHIDHAIDVHQKTGTQQVIHQKIRSFVSDSKTFKFGKKGRALGELIKIIENVRFKPEEVGNGRPRALSRFTESSFSTTLSTAGSTLGHKS</sequence>
<evidence type="ECO:0000256" key="1">
    <source>
        <dbReference type="SAM" id="MobiDB-lite"/>
    </source>
</evidence>
<feature type="compositionally biased region" description="Low complexity" evidence="1">
    <location>
        <begin position="1"/>
        <end position="10"/>
    </location>
</feature>
<keyword evidence="2" id="KW-0472">Membrane</keyword>
<feature type="transmembrane region" description="Helical" evidence="2">
    <location>
        <begin position="351"/>
        <end position="382"/>
    </location>
</feature>
<name>A0A0D0C1W7_9AGAR</name>
<dbReference type="InterPro" id="IPR006073">
    <property type="entry name" value="GTP-bd"/>
</dbReference>
<dbReference type="Gene3D" id="3.40.50.300">
    <property type="entry name" value="P-loop containing nucleotide triphosphate hydrolases"/>
    <property type="match status" value="1"/>
</dbReference>
<dbReference type="GO" id="GO:0005525">
    <property type="term" value="F:GTP binding"/>
    <property type="evidence" value="ECO:0007669"/>
    <property type="project" value="InterPro"/>
</dbReference>
<proteinExistence type="predicted"/>
<dbReference type="CDD" id="cd00882">
    <property type="entry name" value="Ras_like_GTPase"/>
    <property type="match status" value="1"/>
</dbReference>
<feature type="domain" description="G" evidence="3">
    <location>
        <begin position="53"/>
        <end position="177"/>
    </location>
</feature>
<dbReference type="InterPro" id="IPR027417">
    <property type="entry name" value="P-loop_NTPase"/>
</dbReference>
<accession>A0A0D0C1W7</accession>
<dbReference type="SUPFAM" id="SSF52540">
    <property type="entry name" value="P-loop containing nucleoside triphosphate hydrolases"/>
    <property type="match status" value="1"/>
</dbReference>
<dbReference type="HOGENOM" id="CLU_023805_2_1_1"/>
<keyword evidence="5" id="KW-1185">Reference proteome</keyword>
<dbReference type="Pfam" id="PF01926">
    <property type="entry name" value="MMR_HSR1"/>
    <property type="match status" value="1"/>
</dbReference>
<dbReference type="AlphaFoldDB" id="A0A0D0C1W7"/>
<reference evidence="4 5" key="1">
    <citation type="submission" date="2014-04" db="EMBL/GenBank/DDBJ databases">
        <title>Evolutionary Origins and Diversification of the Mycorrhizal Mutualists.</title>
        <authorList>
            <consortium name="DOE Joint Genome Institute"/>
            <consortium name="Mycorrhizal Genomics Consortium"/>
            <person name="Kohler A."/>
            <person name="Kuo A."/>
            <person name="Nagy L.G."/>
            <person name="Floudas D."/>
            <person name="Copeland A."/>
            <person name="Barry K.W."/>
            <person name="Cichocki N."/>
            <person name="Veneault-Fourrey C."/>
            <person name="LaButti K."/>
            <person name="Lindquist E.A."/>
            <person name="Lipzen A."/>
            <person name="Lundell T."/>
            <person name="Morin E."/>
            <person name="Murat C."/>
            <person name="Riley R."/>
            <person name="Ohm R."/>
            <person name="Sun H."/>
            <person name="Tunlid A."/>
            <person name="Henrissat B."/>
            <person name="Grigoriev I.V."/>
            <person name="Hibbett D.S."/>
            <person name="Martin F."/>
        </authorList>
    </citation>
    <scope>NUCLEOTIDE SEQUENCE [LARGE SCALE GENOMIC DNA]</scope>
    <source>
        <strain evidence="4 5">FD-317 M1</strain>
    </source>
</reference>
<gene>
    <name evidence="4" type="ORF">GYMLUDRAFT_263785</name>
</gene>
<protein>
    <recommendedName>
        <fullName evidence="3">G domain-containing protein</fullName>
    </recommendedName>
</protein>
<dbReference type="EMBL" id="KN834799">
    <property type="protein sequence ID" value="KIK56309.1"/>
    <property type="molecule type" value="Genomic_DNA"/>
</dbReference>
<evidence type="ECO:0000259" key="3">
    <source>
        <dbReference type="Pfam" id="PF01926"/>
    </source>
</evidence>
<feature type="transmembrane region" description="Helical" evidence="2">
    <location>
        <begin position="394"/>
        <end position="416"/>
    </location>
</feature>
<keyword evidence="2" id="KW-1133">Transmembrane helix</keyword>
<organism evidence="4 5">
    <name type="scientific">Collybiopsis luxurians FD-317 M1</name>
    <dbReference type="NCBI Taxonomy" id="944289"/>
    <lineage>
        <taxon>Eukaryota</taxon>
        <taxon>Fungi</taxon>
        <taxon>Dikarya</taxon>
        <taxon>Basidiomycota</taxon>
        <taxon>Agaricomycotina</taxon>
        <taxon>Agaricomycetes</taxon>
        <taxon>Agaricomycetidae</taxon>
        <taxon>Agaricales</taxon>
        <taxon>Marasmiineae</taxon>
        <taxon>Omphalotaceae</taxon>
        <taxon>Collybiopsis</taxon>
        <taxon>Collybiopsis luxurians</taxon>
    </lineage>
</organism>
<evidence type="ECO:0000313" key="5">
    <source>
        <dbReference type="Proteomes" id="UP000053593"/>
    </source>
</evidence>
<dbReference type="Proteomes" id="UP000053593">
    <property type="component" value="Unassembled WGS sequence"/>
</dbReference>